<dbReference type="OrthoDB" id="7942177at2"/>
<comment type="caution">
    <text evidence="2">The sequence shown here is derived from an EMBL/GenBank/DDBJ whole genome shotgun (WGS) entry which is preliminary data.</text>
</comment>
<sequence length="281" mass="31420">MTRIAIVTDIHHGAPSHTKRGDTALDLLCQFADWSNAQKPDLVLDLGDRISDIDTQTDLRLEGEVADVFARLDAPVYHICGNHDRDHLTVAQNEEILGVDLNNRVIDLGDWQLVLWRADAKIHRSAPRIGFDLPEADLLWLSYALQRATKPTLIASHVPCSGHSQIGNYYFQRNESLSTYPQADRVREVLAQARVPLVCIAGHVHWNTVTTVDGTPHITQQSLTESFTTAGEPARAWGMLELGKTVHWQVFGDDPFEARLTPTNQRWTAPLQPFLSKLAAE</sequence>
<dbReference type="EMBL" id="JAMD01000001">
    <property type="protein sequence ID" value="KEJ97500.1"/>
    <property type="molecule type" value="Genomic_DNA"/>
</dbReference>
<dbReference type="RefSeq" id="WP_037920365.1">
    <property type="nucleotide sequence ID" value="NZ_CP054599.1"/>
</dbReference>
<dbReference type="PANTHER" id="PTHR31302">
    <property type="entry name" value="TRANSMEMBRANE PROTEIN WITH METALLOPHOSPHOESTERASE DOMAIN-RELATED"/>
    <property type="match status" value="1"/>
</dbReference>
<evidence type="ECO:0000259" key="1">
    <source>
        <dbReference type="Pfam" id="PF00149"/>
    </source>
</evidence>
<feature type="domain" description="Calcineurin-like phosphoesterase" evidence="1">
    <location>
        <begin position="3"/>
        <end position="206"/>
    </location>
</feature>
<proteinExistence type="predicted"/>
<dbReference type="Pfam" id="PF00149">
    <property type="entry name" value="Metallophos"/>
    <property type="match status" value="1"/>
</dbReference>
<dbReference type="GeneID" id="68870032"/>
<protein>
    <recommendedName>
        <fullName evidence="1">Calcineurin-like phosphoesterase domain-containing protein</fullName>
    </recommendedName>
</protein>
<evidence type="ECO:0000313" key="3">
    <source>
        <dbReference type="Proteomes" id="UP000027746"/>
    </source>
</evidence>
<dbReference type="AlphaFoldDB" id="A0A073J6T4"/>
<dbReference type="Proteomes" id="UP000027746">
    <property type="component" value="Unassembled WGS sequence"/>
</dbReference>
<organism evidence="2 3">
    <name type="scientific">Pseudosulfitobacter pseudonitzschiae</name>
    <dbReference type="NCBI Taxonomy" id="1402135"/>
    <lineage>
        <taxon>Bacteria</taxon>
        <taxon>Pseudomonadati</taxon>
        <taxon>Pseudomonadota</taxon>
        <taxon>Alphaproteobacteria</taxon>
        <taxon>Rhodobacterales</taxon>
        <taxon>Roseobacteraceae</taxon>
        <taxon>Pseudosulfitobacter</taxon>
    </lineage>
</organism>
<dbReference type="Gene3D" id="3.60.21.10">
    <property type="match status" value="1"/>
</dbReference>
<name>A0A073J6T4_9RHOB</name>
<reference evidence="2 3" key="1">
    <citation type="submission" date="2014-01" db="EMBL/GenBank/DDBJ databases">
        <title>Sulfitobacter sp. H3 (MCCC 1A00686) Genome Sequencing.</title>
        <authorList>
            <person name="Lai Q."/>
            <person name="Hong Z."/>
        </authorList>
    </citation>
    <scope>NUCLEOTIDE SEQUENCE [LARGE SCALE GENOMIC DNA]</scope>
    <source>
        <strain evidence="2 3">H3</strain>
    </source>
</reference>
<accession>A0A073J6T4</accession>
<dbReference type="InterPro" id="IPR029052">
    <property type="entry name" value="Metallo-depent_PP-like"/>
</dbReference>
<dbReference type="InterPro" id="IPR051158">
    <property type="entry name" value="Metallophosphoesterase_sf"/>
</dbReference>
<dbReference type="SUPFAM" id="SSF56300">
    <property type="entry name" value="Metallo-dependent phosphatases"/>
    <property type="match status" value="1"/>
</dbReference>
<dbReference type="InterPro" id="IPR004843">
    <property type="entry name" value="Calcineurin-like_PHP"/>
</dbReference>
<gene>
    <name evidence="2" type="ORF">SUH3_00530</name>
</gene>
<dbReference type="GO" id="GO:0016787">
    <property type="term" value="F:hydrolase activity"/>
    <property type="evidence" value="ECO:0007669"/>
    <property type="project" value="InterPro"/>
</dbReference>
<evidence type="ECO:0000313" key="2">
    <source>
        <dbReference type="EMBL" id="KEJ97500.1"/>
    </source>
</evidence>
<keyword evidence="3" id="KW-1185">Reference proteome</keyword>
<dbReference type="PANTHER" id="PTHR31302:SF0">
    <property type="entry name" value="TRANSMEMBRANE PROTEIN WITH METALLOPHOSPHOESTERASE DOMAIN"/>
    <property type="match status" value="1"/>
</dbReference>